<reference evidence="1" key="2">
    <citation type="submission" date="2018-05" db="EMBL/GenBank/DDBJ databases">
        <title>OgluRS3 (Oryza glumaepatula Reference Sequence Version 3).</title>
        <authorList>
            <person name="Zhang J."/>
            <person name="Kudrna D."/>
            <person name="Lee S."/>
            <person name="Talag J."/>
            <person name="Welchert J."/>
            <person name="Wing R.A."/>
        </authorList>
    </citation>
    <scope>NUCLEOTIDE SEQUENCE [LARGE SCALE GENOMIC DNA]</scope>
</reference>
<accession>A0A0E0B7N9</accession>
<dbReference type="EnsemblPlants" id="OGLUM10G01870.2">
    <property type="protein sequence ID" value="OGLUM10G01870.2"/>
    <property type="gene ID" value="OGLUM10G01870"/>
</dbReference>
<proteinExistence type="predicted"/>
<keyword evidence="2" id="KW-1185">Reference proteome</keyword>
<dbReference type="PANTHER" id="PTHR33186:SF18">
    <property type="entry name" value="OS10G0136150 PROTEIN"/>
    <property type="match status" value="1"/>
</dbReference>
<reference evidence="1" key="1">
    <citation type="submission" date="2015-04" db="UniProtKB">
        <authorList>
            <consortium name="EnsemblPlants"/>
        </authorList>
    </citation>
    <scope>IDENTIFICATION</scope>
</reference>
<name>A0A0E0B7N9_9ORYZ</name>
<organism evidence="1">
    <name type="scientific">Oryza glumipatula</name>
    <dbReference type="NCBI Taxonomy" id="40148"/>
    <lineage>
        <taxon>Eukaryota</taxon>
        <taxon>Viridiplantae</taxon>
        <taxon>Streptophyta</taxon>
        <taxon>Embryophyta</taxon>
        <taxon>Tracheophyta</taxon>
        <taxon>Spermatophyta</taxon>
        <taxon>Magnoliopsida</taxon>
        <taxon>Liliopsida</taxon>
        <taxon>Poales</taxon>
        <taxon>Poaceae</taxon>
        <taxon>BOP clade</taxon>
        <taxon>Oryzoideae</taxon>
        <taxon>Oryzeae</taxon>
        <taxon>Oryzinae</taxon>
        <taxon>Oryza</taxon>
    </lineage>
</organism>
<dbReference type="Proteomes" id="UP000026961">
    <property type="component" value="Chromosome 10"/>
</dbReference>
<protein>
    <submittedName>
        <fullName evidence="1">Uncharacterized protein</fullName>
    </submittedName>
</protein>
<dbReference type="PANTHER" id="PTHR33186">
    <property type="entry name" value="OS10G0136150 PROTEIN-RELATED"/>
    <property type="match status" value="1"/>
</dbReference>
<evidence type="ECO:0000313" key="1">
    <source>
        <dbReference type="EnsemblPlants" id="OGLUM10G01870.2"/>
    </source>
</evidence>
<evidence type="ECO:0000313" key="2">
    <source>
        <dbReference type="Proteomes" id="UP000026961"/>
    </source>
</evidence>
<sequence length="296" mass="33139">MFLNNHSDEELSNLFKTLAFGSANPKDHPLLVQIAEEIAMQMQFIGTLAAANATADALRRNLDLVFKLALIGASKMDRRIFASVYSLVTSEWSDAIFTGPVYTIYHFGSPAILVGNALYWLLSFNLETLTLAVTDGNWPETNFSSDCRYCIMRGEDDNVGLTILLYRGFQMWERKVTLGGAAKWVLRKTVKLHDILGLSSAVQREKIDIVGYAEDLNAFILVVDTAFYMVPVDSMQFKKLFDCNVITRCHPFTSFYTAVLVPMDMIPQGVQNSMKNIYIDAAIEGIGAEDKLRLDC</sequence>
<dbReference type="Gramene" id="OGLUM10G01870.2">
    <property type="protein sequence ID" value="OGLUM10G01870.2"/>
    <property type="gene ID" value="OGLUM10G01870"/>
</dbReference>
<dbReference type="AlphaFoldDB" id="A0A0E0B7N9"/>